<dbReference type="AlphaFoldDB" id="A0A160JDL9"/>
<organism evidence="1 2">
    <name type="scientific">Azospirillum humicireducens</name>
    <dbReference type="NCBI Taxonomy" id="1226968"/>
    <lineage>
        <taxon>Bacteria</taxon>
        <taxon>Pseudomonadati</taxon>
        <taxon>Pseudomonadota</taxon>
        <taxon>Alphaproteobacteria</taxon>
        <taxon>Rhodospirillales</taxon>
        <taxon>Azospirillaceae</taxon>
        <taxon>Azospirillum</taxon>
    </lineage>
</organism>
<dbReference type="KEGG" id="ahu:A6A40_02315"/>
<dbReference type="OrthoDB" id="7061616at2"/>
<name>A0A160JDL9_9PROT</name>
<protein>
    <submittedName>
        <fullName evidence="1">Uncharacterized protein</fullName>
    </submittedName>
</protein>
<evidence type="ECO:0000313" key="2">
    <source>
        <dbReference type="Proteomes" id="UP000077405"/>
    </source>
</evidence>
<evidence type="ECO:0000313" key="1">
    <source>
        <dbReference type="EMBL" id="ANC90828.1"/>
    </source>
</evidence>
<accession>A0A160JDL9</accession>
<gene>
    <name evidence="1" type="ORF">A6A40_02315</name>
</gene>
<dbReference type="EMBL" id="CP015285">
    <property type="protein sequence ID" value="ANC90828.1"/>
    <property type="molecule type" value="Genomic_DNA"/>
</dbReference>
<dbReference type="RefSeq" id="WP_063633930.1">
    <property type="nucleotide sequence ID" value="NZ_CP015285.1"/>
</dbReference>
<proteinExistence type="predicted"/>
<sequence>MTREELAVHQEHRAKAELFALYSVCRRRFLRAADLLGVTRDRLGPITTMGSSDPVDLAPLLAPWTILCRRYRDEAYEPQIDLFVQSATHPAELWGRFIHHHLFPALVRDDEVVRNVLRAVGAVSCRSPSEASHALCLYMIELALPGAPPLWAPEEEVE</sequence>
<keyword evidence="2" id="KW-1185">Reference proteome</keyword>
<dbReference type="Proteomes" id="UP000077405">
    <property type="component" value="Chromosome"/>
</dbReference>
<reference evidence="1 2" key="1">
    <citation type="journal article" date="2013" name="Int. J. Syst. Evol. Microbiol.">
        <title>Azospirillum humicireducens sp. nov., a nitrogen-fixing bacterium isolated from a microbial fuel cell.</title>
        <authorList>
            <person name="Zhou S."/>
            <person name="Han L."/>
            <person name="Wang Y."/>
            <person name="Yang G."/>
            <person name="Zhuang L."/>
            <person name="Hu P."/>
        </authorList>
    </citation>
    <scope>NUCLEOTIDE SEQUENCE [LARGE SCALE GENOMIC DNA]</scope>
    <source>
        <strain evidence="1 2">SgZ-5</strain>
    </source>
</reference>
<dbReference type="STRING" id="1226968.A6A40_02315"/>